<evidence type="ECO:0000313" key="3">
    <source>
        <dbReference type="Proteomes" id="UP000552038"/>
    </source>
</evidence>
<comment type="caution">
    <text evidence="2">The sequence shown here is derived from an EMBL/GenBank/DDBJ whole genome shotgun (WGS) entry which is preliminary data.</text>
</comment>
<sequence>MRALRFELSGETAFFKKPDVNVHAYFTYSHIHKVALYGLLGAIIGLSGYARQHERNRMRSTGSKADESEIAIFPEFYEVLRDTRVSIVPHGDRGYFSKKIQIFNNTVGYASQEAGGVLNVREQWIERPHWTVYIADCKGLSDQVFEKLADYILNSKAEFMPYLGKNDHPATISKPCLIELEQLDEAPYYIDSLRAAHIGCDARGTIKNRGLQSYFQEHMPVGLNADNNGYVTQPLVYTNQEIDPDTLKESDWSRLYADGDQTLYFL</sequence>
<name>A0AAP7A1S1_PAEAL</name>
<dbReference type="InterPro" id="IPR013421">
    <property type="entry name" value="CRISPR-assoc_prot_Cas5_HALMA"/>
</dbReference>
<dbReference type="NCBIfam" id="TIGR02593">
    <property type="entry name" value="CRISPR_cas5"/>
    <property type="match status" value="1"/>
</dbReference>
<dbReference type="EMBL" id="JABFOR010000076">
    <property type="protein sequence ID" value="NOJ74088.1"/>
    <property type="molecule type" value="Genomic_DNA"/>
</dbReference>
<evidence type="ECO:0000313" key="2">
    <source>
        <dbReference type="EMBL" id="NOJ74088.1"/>
    </source>
</evidence>
<dbReference type="InterPro" id="IPR013422">
    <property type="entry name" value="CRISPR-assoc_prot_Cas5_N"/>
</dbReference>
<evidence type="ECO:0000256" key="1">
    <source>
        <dbReference type="ARBA" id="ARBA00023118"/>
    </source>
</evidence>
<dbReference type="AlphaFoldDB" id="A0AAP7A1S1"/>
<proteinExistence type="predicted"/>
<dbReference type="RefSeq" id="WP_171419979.1">
    <property type="nucleotide sequence ID" value="NZ_JABFOR010000076.1"/>
</dbReference>
<keyword evidence="1" id="KW-0051">Antiviral defense</keyword>
<organism evidence="2 3">
    <name type="scientific">Paenibacillus alvei</name>
    <name type="common">Bacillus alvei</name>
    <dbReference type="NCBI Taxonomy" id="44250"/>
    <lineage>
        <taxon>Bacteria</taxon>
        <taxon>Bacillati</taxon>
        <taxon>Bacillota</taxon>
        <taxon>Bacilli</taxon>
        <taxon>Bacillales</taxon>
        <taxon>Paenibacillaceae</taxon>
        <taxon>Paenibacillus</taxon>
    </lineage>
</organism>
<dbReference type="NCBIfam" id="TIGR02592">
    <property type="entry name" value="cas_Cas5h"/>
    <property type="match status" value="1"/>
</dbReference>
<protein>
    <submittedName>
        <fullName evidence="2">Type I-B CRISPR-associated protein Cas5</fullName>
    </submittedName>
</protein>
<accession>A0AAP7A1S1</accession>
<dbReference type="GO" id="GO:0051607">
    <property type="term" value="P:defense response to virus"/>
    <property type="evidence" value="ECO:0007669"/>
    <property type="project" value="UniProtKB-KW"/>
</dbReference>
<dbReference type="Proteomes" id="UP000552038">
    <property type="component" value="Unassembled WGS sequence"/>
</dbReference>
<reference evidence="2 3" key="1">
    <citation type="submission" date="2020-05" db="EMBL/GenBank/DDBJ databases">
        <title>Whole genome sequencing and identification of novel metabolites from Paenibacillus alvei strain JR949.</title>
        <authorList>
            <person name="Rajendhran J."/>
            <person name="Sree Pranav P."/>
            <person name="Mahalakshmi B."/>
            <person name="Karthikeyan R."/>
        </authorList>
    </citation>
    <scope>NUCLEOTIDE SEQUENCE [LARGE SCALE GENOMIC DNA]</scope>
    <source>
        <strain evidence="2 3">JR949</strain>
    </source>
</reference>
<gene>
    <name evidence="2" type="primary">cas5b</name>
    <name evidence="2" type="ORF">HMI46_26625</name>
</gene>